<feature type="chain" id="PRO_5039197774" evidence="2">
    <location>
        <begin position="23"/>
        <end position="233"/>
    </location>
</feature>
<evidence type="ECO:0000313" key="4">
    <source>
        <dbReference type="EMBL" id="HIW91307.1"/>
    </source>
</evidence>
<feature type="signal peptide" evidence="2">
    <location>
        <begin position="1"/>
        <end position="22"/>
    </location>
</feature>
<feature type="compositionally biased region" description="Gly residues" evidence="1">
    <location>
        <begin position="68"/>
        <end position="80"/>
    </location>
</feature>
<dbReference type="InterPro" id="IPR025326">
    <property type="entry name" value="DUF4232"/>
</dbReference>
<feature type="compositionally biased region" description="Low complexity" evidence="1">
    <location>
        <begin position="41"/>
        <end position="53"/>
    </location>
</feature>
<accession>A0A9D1RPE5</accession>
<comment type="caution">
    <text evidence="4">The sequence shown here is derived from an EMBL/GenBank/DDBJ whole genome shotgun (WGS) entry which is preliminary data.</text>
</comment>
<feature type="compositionally biased region" description="Acidic residues" evidence="1">
    <location>
        <begin position="54"/>
        <end position="67"/>
    </location>
</feature>
<dbReference type="EMBL" id="DXGC01000064">
    <property type="protein sequence ID" value="HIW91307.1"/>
    <property type="molecule type" value="Genomic_DNA"/>
</dbReference>
<dbReference type="PROSITE" id="PS51257">
    <property type="entry name" value="PROKAR_LIPOPROTEIN"/>
    <property type="match status" value="1"/>
</dbReference>
<feature type="domain" description="DUF4232" evidence="3">
    <location>
        <begin position="93"/>
        <end position="229"/>
    </location>
</feature>
<dbReference type="AlphaFoldDB" id="A0A9D1RPE5"/>
<evidence type="ECO:0000259" key="3">
    <source>
        <dbReference type="Pfam" id="PF14016"/>
    </source>
</evidence>
<proteinExistence type="predicted"/>
<reference evidence="4" key="1">
    <citation type="journal article" date="2021" name="PeerJ">
        <title>Extensive microbial diversity within the chicken gut microbiome revealed by metagenomics and culture.</title>
        <authorList>
            <person name="Gilroy R."/>
            <person name="Ravi A."/>
            <person name="Getino M."/>
            <person name="Pursley I."/>
            <person name="Horton D.L."/>
            <person name="Alikhan N.F."/>
            <person name="Baker D."/>
            <person name="Gharbi K."/>
            <person name="Hall N."/>
            <person name="Watson M."/>
            <person name="Adriaenssens E.M."/>
            <person name="Foster-Nyarko E."/>
            <person name="Jarju S."/>
            <person name="Secka A."/>
            <person name="Antonio M."/>
            <person name="Oren A."/>
            <person name="Chaudhuri R.R."/>
            <person name="La Ragione R."/>
            <person name="Hildebrand F."/>
            <person name="Pallen M.J."/>
        </authorList>
    </citation>
    <scope>NUCLEOTIDE SEQUENCE</scope>
    <source>
        <strain evidence="4">CHK32-1732</strain>
    </source>
</reference>
<dbReference type="Pfam" id="PF14016">
    <property type="entry name" value="DUF4232"/>
    <property type="match status" value="1"/>
</dbReference>
<sequence length="233" mass="22100">MKNTHTLTRSAALAAAAVLSLAGIVGCGTDSDSDGGGSGDTGAAASDAVSDTAATEDGDGAGEDAGDGSDGTGNGGGGDSGSSETGEGADGACTADAVTVSLENQQGAAGSALADIAVANDSDSPCTIEGYPGVVLVDDADAPIGAPATREETGGTEAVTLAPGESATSAVKLSQAGNYDEAECSPTPAAGYQVIIPGETNQVVVGTEGQDGLTACANDEIELLSVQPFTPAG</sequence>
<keyword evidence="2" id="KW-0732">Signal</keyword>
<reference evidence="4" key="2">
    <citation type="submission" date="2021-04" db="EMBL/GenBank/DDBJ databases">
        <authorList>
            <person name="Gilroy R."/>
        </authorList>
    </citation>
    <scope>NUCLEOTIDE SEQUENCE</scope>
    <source>
        <strain evidence="4">CHK32-1732</strain>
    </source>
</reference>
<evidence type="ECO:0000256" key="1">
    <source>
        <dbReference type="SAM" id="MobiDB-lite"/>
    </source>
</evidence>
<protein>
    <submittedName>
        <fullName evidence="4">DUF4232 domain-containing protein</fullName>
    </submittedName>
</protein>
<dbReference type="Proteomes" id="UP000824190">
    <property type="component" value="Unassembled WGS sequence"/>
</dbReference>
<organism evidence="4 5">
    <name type="scientific">Candidatus Corynebacterium avicola</name>
    <dbReference type="NCBI Taxonomy" id="2838527"/>
    <lineage>
        <taxon>Bacteria</taxon>
        <taxon>Bacillati</taxon>
        <taxon>Actinomycetota</taxon>
        <taxon>Actinomycetes</taxon>
        <taxon>Mycobacteriales</taxon>
        <taxon>Corynebacteriaceae</taxon>
        <taxon>Corynebacterium</taxon>
    </lineage>
</organism>
<feature type="region of interest" description="Disordered" evidence="1">
    <location>
        <begin position="30"/>
        <end position="91"/>
    </location>
</feature>
<evidence type="ECO:0000256" key="2">
    <source>
        <dbReference type="SAM" id="SignalP"/>
    </source>
</evidence>
<name>A0A9D1RPE5_9CORY</name>
<evidence type="ECO:0000313" key="5">
    <source>
        <dbReference type="Proteomes" id="UP000824190"/>
    </source>
</evidence>
<gene>
    <name evidence="4" type="ORF">H9870_06575</name>
</gene>